<comment type="function">
    <text evidence="1 7">Assembles around the rod to form the L-ring and probably protects the motor/basal body from shearing forces during rotation.</text>
</comment>
<dbReference type="GO" id="GO:0009427">
    <property type="term" value="C:bacterial-type flagellum basal body, distal rod, L ring"/>
    <property type="evidence" value="ECO:0007669"/>
    <property type="project" value="InterPro"/>
</dbReference>
<comment type="similarity">
    <text evidence="2 7">Belongs to the FlgH family.</text>
</comment>
<dbReference type="GO" id="GO:0071973">
    <property type="term" value="P:bacterial-type flagellum-dependent cell motility"/>
    <property type="evidence" value="ECO:0007669"/>
    <property type="project" value="InterPro"/>
</dbReference>
<dbReference type="InterPro" id="IPR000527">
    <property type="entry name" value="Flag_Lring"/>
</dbReference>
<comment type="caution">
    <text evidence="8">The sequence shown here is derived from an EMBL/GenBank/DDBJ whole genome shotgun (WGS) entry which is preliminary data.</text>
</comment>
<gene>
    <name evidence="7" type="primary">flgH</name>
    <name evidence="8" type="ORF">A8950_0932</name>
</gene>
<dbReference type="AlphaFoldDB" id="A0A4V3DF18"/>
<sequence>MNRHSIASHGRKAGLLALALALPLAGCGNLIDRVSEIGKEPSMDPIENPTQQVGYQPVSLPMPAPMQDIRQPASLWRQGSRAFFKDQRAGKVGDILTVVIEIQDQATLSNGTTQERDGSNSAGLDNLLGYEQLLSDLFPDGIDAGNLVNSDSESSTSGTGSVNRSEAIRLRVAAVITQVLPNGNMVLQGTQQVRVNYELRALTVGGVIRPEDINNVNEINYDKIAEARIAYGGKGTLSDIQQPRYGQQVYDIFFPF</sequence>
<evidence type="ECO:0000313" key="9">
    <source>
        <dbReference type="Proteomes" id="UP000295783"/>
    </source>
</evidence>
<keyword evidence="8" id="KW-0282">Flagellum</keyword>
<evidence type="ECO:0000256" key="3">
    <source>
        <dbReference type="ARBA" id="ARBA00022729"/>
    </source>
</evidence>
<protein>
    <recommendedName>
        <fullName evidence="7">Flagellar L-ring protein</fullName>
    </recommendedName>
    <alternativeName>
        <fullName evidence="7">Basal body L-ring protein</fullName>
    </alternativeName>
</protein>
<dbReference type="Pfam" id="PF02107">
    <property type="entry name" value="FlgH"/>
    <property type="match status" value="1"/>
</dbReference>
<dbReference type="GO" id="GO:0003774">
    <property type="term" value="F:cytoskeletal motor activity"/>
    <property type="evidence" value="ECO:0007669"/>
    <property type="project" value="InterPro"/>
</dbReference>
<evidence type="ECO:0000256" key="4">
    <source>
        <dbReference type="ARBA" id="ARBA00023136"/>
    </source>
</evidence>
<accession>A0A4V3DF18</accession>
<dbReference type="GO" id="GO:0009279">
    <property type="term" value="C:cell outer membrane"/>
    <property type="evidence" value="ECO:0007669"/>
    <property type="project" value="UniProtKB-SubCell"/>
</dbReference>
<keyword evidence="6 7" id="KW-0998">Cell outer membrane</keyword>
<comment type="subunit">
    <text evidence="7">The basal body constitutes a major portion of the flagellar organelle and consists of four rings (L,P,S, and M) mounted on a central rod.</text>
</comment>
<keyword evidence="5 7" id="KW-0975">Bacterial flagellum</keyword>
<evidence type="ECO:0000256" key="5">
    <source>
        <dbReference type="ARBA" id="ARBA00023143"/>
    </source>
</evidence>
<dbReference type="Proteomes" id="UP000295783">
    <property type="component" value="Unassembled WGS sequence"/>
</dbReference>
<dbReference type="PANTHER" id="PTHR34933:SF1">
    <property type="entry name" value="FLAGELLAR L-RING PROTEIN"/>
    <property type="match status" value="1"/>
</dbReference>
<keyword evidence="3" id="KW-0732">Signal</keyword>
<keyword evidence="8" id="KW-0969">Cilium</keyword>
<keyword evidence="9" id="KW-1185">Reference proteome</keyword>
<dbReference type="EMBL" id="SNYW01000006">
    <property type="protein sequence ID" value="TDQ84381.1"/>
    <property type="molecule type" value="Genomic_DNA"/>
</dbReference>
<keyword evidence="8" id="KW-0966">Cell projection</keyword>
<dbReference type="RefSeq" id="WP_133612408.1">
    <property type="nucleotide sequence ID" value="NZ_SNYW01000006.1"/>
</dbReference>
<dbReference type="OrthoDB" id="9789227at2"/>
<name>A0A4V3DF18_9PROT</name>
<evidence type="ECO:0000256" key="7">
    <source>
        <dbReference type="HAMAP-Rule" id="MF_00415"/>
    </source>
</evidence>
<dbReference type="PANTHER" id="PTHR34933">
    <property type="entry name" value="FLAGELLAR L-RING PROTEIN"/>
    <property type="match status" value="1"/>
</dbReference>
<dbReference type="PRINTS" id="PR01008">
    <property type="entry name" value="FLGLRINGFLGH"/>
</dbReference>
<organism evidence="8 9">
    <name type="scientific">Dongia mobilis</name>
    <dbReference type="NCBI Taxonomy" id="578943"/>
    <lineage>
        <taxon>Bacteria</taxon>
        <taxon>Pseudomonadati</taxon>
        <taxon>Pseudomonadota</taxon>
        <taxon>Alphaproteobacteria</taxon>
        <taxon>Rhodospirillales</taxon>
        <taxon>Dongiaceae</taxon>
        <taxon>Dongia</taxon>
    </lineage>
</organism>
<keyword evidence="4 7" id="KW-0472">Membrane</keyword>
<dbReference type="NCBIfam" id="NF001305">
    <property type="entry name" value="PRK00249.1-5"/>
    <property type="match status" value="1"/>
</dbReference>
<evidence type="ECO:0000256" key="1">
    <source>
        <dbReference type="ARBA" id="ARBA00002591"/>
    </source>
</evidence>
<dbReference type="HAMAP" id="MF_00415">
    <property type="entry name" value="FlgH"/>
    <property type="match status" value="1"/>
</dbReference>
<evidence type="ECO:0000256" key="6">
    <source>
        <dbReference type="ARBA" id="ARBA00023237"/>
    </source>
</evidence>
<comment type="subcellular location">
    <subcellularLocation>
        <location evidence="7">Cell outer membrane</location>
    </subcellularLocation>
    <subcellularLocation>
        <location evidence="7">Bacterial flagellum basal body</location>
    </subcellularLocation>
</comment>
<evidence type="ECO:0000256" key="2">
    <source>
        <dbReference type="ARBA" id="ARBA00006929"/>
    </source>
</evidence>
<reference evidence="8 9" key="1">
    <citation type="submission" date="2019-03" db="EMBL/GenBank/DDBJ databases">
        <title>Genomic Encyclopedia of Type Strains, Phase III (KMG-III): the genomes of soil and plant-associated and newly described type strains.</title>
        <authorList>
            <person name="Whitman W."/>
        </authorList>
    </citation>
    <scope>NUCLEOTIDE SEQUENCE [LARGE SCALE GENOMIC DNA]</scope>
    <source>
        <strain evidence="8 9">CGMCC 1.7660</strain>
    </source>
</reference>
<evidence type="ECO:0000313" key="8">
    <source>
        <dbReference type="EMBL" id="TDQ84381.1"/>
    </source>
</evidence>
<proteinExistence type="inferred from homology"/>